<dbReference type="GO" id="GO:0005886">
    <property type="term" value="C:plasma membrane"/>
    <property type="evidence" value="ECO:0007669"/>
    <property type="project" value="TreeGrafter"/>
</dbReference>
<keyword evidence="3" id="KW-0808">Transferase</keyword>
<evidence type="ECO:0000313" key="10">
    <source>
        <dbReference type="Proteomes" id="UP000073816"/>
    </source>
</evidence>
<dbReference type="STRING" id="1727163.AO498_13745"/>
<keyword evidence="2" id="KW-0328">Glycosyltransferase</keyword>
<evidence type="ECO:0000256" key="5">
    <source>
        <dbReference type="ARBA" id="ARBA00022989"/>
    </source>
</evidence>
<evidence type="ECO:0000313" key="9">
    <source>
        <dbReference type="EMBL" id="AMQ57507.1"/>
    </source>
</evidence>
<evidence type="ECO:0000259" key="8">
    <source>
        <dbReference type="Pfam" id="PF00535"/>
    </source>
</evidence>
<dbReference type="PANTHER" id="PTHR48090:SF1">
    <property type="entry name" value="PROPHAGE BACTOPRENOL GLUCOSYL TRANSFERASE HOMOLOG"/>
    <property type="match status" value="1"/>
</dbReference>
<dbReference type="Proteomes" id="UP000073816">
    <property type="component" value="Chromosome"/>
</dbReference>
<evidence type="ECO:0000256" key="7">
    <source>
        <dbReference type="SAM" id="Phobius"/>
    </source>
</evidence>
<evidence type="ECO:0000256" key="2">
    <source>
        <dbReference type="ARBA" id="ARBA00022676"/>
    </source>
</evidence>
<gene>
    <name evidence="9" type="ORF">AO498_13745</name>
</gene>
<sequence length="335" mass="38035">MDHTPNRTQISVVVPVYFSEGTLLALSDRIHKCLLRITFGFELILVDDGSQDQSWQLIQLLSNSSTHVKGIKLSRNFGQHYAISAGCRAAKGEWVVVMDADLQDRPEEIEVLYQKALEGFPVVLASRKDRKDDFGKILSSRLFFRLLSWLTGSKFDPQVGNFGIYHRRVIQEFNRMQEPVRIFSVMIHWMGFPTAKIPVQHEARPEGKSRYTFRKRLNLALEIVLAYSDKPIRLMVKAGILLSFLSVLFGLITLIRYFLGEITVSGYSSLIISIAFFSGVLIAMLGVVGLYIGKIFESVKNRPLYVIDQTTDSEMEIDQIIEYPFNSEAVATKSL</sequence>
<keyword evidence="6 7" id="KW-0472">Membrane</keyword>
<feature type="domain" description="Glycosyltransferase 2-like" evidence="8">
    <location>
        <begin position="11"/>
        <end position="155"/>
    </location>
</feature>
<dbReference type="InterPro" id="IPR001173">
    <property type="entry name" value="Glyco_trans_2-like"/>
</dbReference>
<name>A0A142EQV2_9BACT</name>
<dbReference type="Gene3D" id="3.90.550.10">
    <property type="entry name" value="Spore Coat Polysaccharide Biosynthesis Protein SpsA, Chain A"/>
    <property type="match status" value="1"/>
</dbReference>
<protein>
    <recommendedName>
        <fullName evidence="8">Glycosyltransferase 2-like domain-containing protein</fullName>
    </recommendedName>
</protein>
<dbReference type="CDD" id="cd04187">
    <property type="entry name" value="DPM1_like_bac"/>
    <property type="match status" value="1"/>
</dbReference>
<evidence type="ECO:0000256" key="3">
    <source>
        <dbReference type="ARBA" id="ARBA00022679"/>
    </source>
</evidence>
<feature type="transmembrane region" description="Helical" evidence="7">
    <location>
        <begin position="271"/>
        <end position="292"/>
    </location>
</feature>
<evidence type="ECO:0000256" key="1">
    <source>
        <dbReference type="ARBA" id="ARBA00004141"/>
    </source>
</evidence>
<evidence type="ECO:0000256" key="4">
    <source>
        <dbReference type="ARBA" id="ARBA00022692"/>
    </source>
</evidence>
<dbReference type="InterPro" id="IPR029044">
    <property type="entry name" value="Nucleotide-diphossugar_trans"/>
</dbReference>
<dbReference type="InterPro" id="IPR050256">
    <property type="entry name" value="Glycosyltransferase_2"/>
</dbReference>
<dbReference type="SUPFAM" id="SSF53448">
    <property type="entry name" value="Nucleotide-diphospho-sugar transferases"/>
    <property type="match status" value="1"/>
</dbReference>
<keyword evidence="4 7" id="KW-0812">Transmembrane</keyword>
<dbReference type="RefSeq" id="WP_082792247.1">
    <property type="nucleotide sequence ID" value="NZ_CP012836.1"/>
</dbReference>
<reference evidence="10" key="1">
    <citation type="submission" date="2015-09" db="EMBL/GenBank/DDBJ databases">
        <title>Complete sequence of Algoriphagus sp. M8-2.</title>
        <authorList>
            <person name="Shintani M."/>
        </authorList>
    </citation>
    <scope>NUCLEOTIDE SEQUENCE [LARGE SCALE GENOMIC DNA]</scope>
    <source>
        <strain evidence="10">M8-2</strain>
    </source>
</reference>
<feature type="transmembrane region" description="Helical" evidence="7">
    <location>
        <begin position="238"/>
        <end position="259"/>
    </location>
</feature>
<dbReference type="PANTHER" id="PTHR48090">
    <property type="entry name" value="UNDECAPRENYL-PHOSPHATE 4-DEOXY-4-FORMAMIDO-L-ARABINOSE TRANSFERASE-RELATED"/>
    <property type="match status" value="1"/>
</dbReference>
<reference evidence="9 10" key="2">
    <citation type="journal article" date="2016" name="Genome Announc.">
        <title>Complete Genome Sequence of Algoriphagus sp. Strain M8-2, Isolated from a Brackish Lake.</title>
        <authorList>
            <person name="Muraguchi Y."/>
            <person name="Kushimoto K."/>
            <person name="Ohtsubo Y."/>
            <person name="Suzuki T."/>
            <person name="Dohra H."/>
            <person name="Kimbara K."/>
            <person name="Shintani M."/>
        </authorList>
    </citation>
    <scope>NUCLEOTIDE SEQUENCE [LARGE SCALE GENOMIC DNA]</scope>
    <source>
        <strain evidence="9 10">M8-2</strain>
    </source>
</reference>
<comment type="subcellular location">
    <subcellularLocation>
        <location evidence="1">Membrane</location>
        <topology evidence="1">Multi-pass membrane protein</topology>
    </subcellularLocation>
</comment>
<keyword evidence="10" id="KW-1185">Reference proteome</keyword>
<dbReference type="EMBL" id="CP012836">
    <property type="protein sequence ID" value="AMQ57507.1"/>
    <property type="molecule type" value="Genomic_DNA"/>
</dbReference>
<dbReference type="OrthoDB" id="9807778at2"/>
<evidence type="ECO:0000256" key="6">
    <source>
        <dbReference type="ARBA" id="ARBA00023136"/>
    </source>
</evidence>
<dbReference type="PATRIC" id="fig|1727163.4.peg.2874"/>
<accession>A0A142EQV2</accession>
<dbReference type="GO" id="GO:0016757">
    <property type="term" value="F:glycosyltransferase activity"/>
    <property type="evidence" value="ECO:0007669"/>
    <property type="project" value="UniProtKB-KW"/>
</dbReference>
<organism evidence="9 10">
    <name type="scientific">Algoriphagus sanaruensis</name>
    <dbReference type="NCBI Taxonomy" id="1727163"/>
    <lineage>
        <taxon>Bacteria</taxon>
        <taxon>Pseudomonadati</taxon>
        <taxon>Bacteroidota</taxon>
        <taxon>Cytophagia</taxon>
        <taxon>Cytophagales</taxon>
        <taxon>Cyclobacteriaceae</taxon>
        <taxon>Algoriphagus</taxon>
    </lineage>
</organism>
<dbReference type="AlphaFoldDB" id="A0A142EQV2"/>
<keyword evidence="5 7" id="KW-1133">Transmembrane helix</keyword>
<proteinExistence type="predicted"/>
<dbReference type="KEGG" id="alm:AO498_13745"/>
<dbReference type="Pfam" id="PF00535">
    <property type="entry name" value="Glycos_transf_2"/>
    <property type="match status" value="1"/>
</dbReference>